<evidence type="ECO:0000313" key="2">
    <source>
        <dbReference type="Proteomes" id="UP000807159"/>
    </source>
</evidence>
<dbReference type="Proteomes" id="UP000807159">
    <property type="component" value="Chromosome 14"/>
</dbReference>
<keyword evidence="2" id="KW-1185">Reference proteome</keyword>
<proteinExistence type="predicted"/>
<gene>
    <name evidence="1" type="ORF">H0E87_025176</name>
</gene>
<evidence type="ECO:0000313" key="1">
    <source>
        <dbReference type="EMBL" id="KAH8489853.1"/>
    </source>
</evidence>
<reference evidence="1" key="1">
    <citation type="journal article" date="2021" name="J. Hered.">
        <title>Genome Assembly of Salicaceae Populus deltoides (Eastern Cottonwood) I-69 Based on Nanopore Sequencing and Hi-C Technologies.</title>
        <authorList>
            <person name="Bai S."/>
            <person name="Wu H."/>
            <person name="Zhang J."/>
            <person name="Pan Z."/>
            <person name="Zhao W."/>
            <person name="Li Z."/>
            <person name="Tong C."/>
        </authorList>
    </citation>
    <scope>NUCLEOTIDE SEQUENCE</scope>
    <source>
        <tissue evidence="1">Leaf</tissue>
    </source>
</reference>
<dbReference type="EMBL" id="JACEGQ020000014">
    <property type="protein sequence ID" value="KAH8489853.1"/>
    <property type="molecule type" value="Genomic_DNA"/>
</dbReference>
<name>A0A8T2XBT0_POPDE</name>
<organism evidence="1 2">
    <name type="scientific">Populus deltoides</name>
    <name type="common">Eastern poplar</name>
    <name type="synonym">Eastern cottonwood</name>
    <dbReference type="NCBI Taxonomy" id="3696"/>
    <lineage>
        <taxon>Eukaryota</taxon>
        <taxon>Viridiplantae</taxon>
        <taxon>Streptophyta</taxon>
        <taxon>Embryophyta</taxon>
        <taxon>Tracheophyta</taxon>
        <taxon>Spermatophyta</taxon>
        <taxon>Magnoliopsida</taxon>
        <taxon>eudicotyledons</taxon>
        <taxon>Gunneridae</taxon>
        <taxon>Pentapetalae</taxon>
        <taxon>rosids</taxon>
        <taxon>fabids</taxon>
        <taxon>Malpighiales</taxon>
        <taxon>Salicaceae</taxon>
        <taxon>Saliceae</taxon>
        <taxon>Populus</taxon>
    </lineage>
</organism>
<sequence>MTPLLKPRGSGIWVEDSREEPSAWNVKRAPNASRLWLTVLAGLKRSCRTVGENLVVMGRSQKERRRGRGFGFLVVRVIEGRCVSVLRMEMERGMRVKGKVCEKRDGAVTLNGVLWFCMQGKNGDGELTERRWWNG</sequence>
<comment type="caution">
    <text evidence="1">The sequence shown here is derived from an EMBL/GenBank/DDBJ whole genome shotgun (WGS) entry which is preliminary data.</text>
</comment>
<protein>
    <submittedName>
        <fullName evidence="1">Uncharacterized protein</fullName>
    </submittedName>
</protein>
<accession>A0A8T2XBT0</accession>
<dbReference type="AlphaFoldDB" id="A0A8T2XBT0"/>